<feature type="region of interest" description="Disordered" evidence="2">
    <location>
        <begin position="144"/>
        <end position="187"/>
    </location>
</feature>
<evidence type="ECO:0000256" key="1">
    <source>
        <dbReference type="SAM" id="Coils"/>
    </source>
</evidence>
<dbReference type="AlphaFoldDB" id="A0AA47P375"/>
<feature type="region of interest" description="Disordered" evidence="2">
    <location>
        <begin position="87"/>
        <end position="129"/>
    </location>
</feature>
<organism evidence="3 4">
    <name type="scientific">Merluccius polli</name>
    <name type="common">Benguela hake</name>
    <name type="synonym">Merluccius cadenati</name>
    <dbReference type="NCBI Taxonomy" id="89951"/>
    <lineage>
        <taxon>Eukaryota</taxon>
        <taxon>Metazoa</taxon>
        <taxon>Chordata</taxon>
        <taxon>Craniata</taxon>
        <taxon>Vertebrata</taxon>
        <taxon>Euteleostomi</taxon>
        <taxon>Actinopterygii</taxon>
        <taxon>Neopterygii</taxon>
        <taxon>Teleostei</taxon>
        <taxon>Neoteleostei</taxon>
        <taxon>Acanthomorphata</taxon>
        <taxon>Zeiogadaria</taxon>
        <taxon>Gadariae</taxon>
        <taxon>Gadiformes</taxon>
        <taxon>Gadoidei</taxon>
        <taxon>Merlucciidae</taxon>
        <taxon>Merluccius</taxon>
    </lineage>
</organism>
<feature type="compositionally biased region" description="Polar residues" evidence="2">
    <location>
        <begin position="118"/>
        <end position="127"/>
    </location>
</feature>
<comment type="caution">
    <text evidence="3">The sequence shown here is derived from an EMBL/GenBank/DDBJ whole genome shotgun (WGS) entry which is preliminary data.</text>
</comment>
<gene>
    <name evidence="3" type="ORF">N1851_010543</name>
</gene>
<accession>A0AA47P375</accession>
<protein>
    <submittedName>
        <fullName evidence="3">Uncharacterized protein</fullName>
    </submittedName>
</protein>
<feature type="coiled-coil region" evidence="1">
    <location>
        <begin position="41"/>
        <end position="68"/>
    </location>
</feature>
<evidence type="ECO:0000256" key="2">
    <source>
        <dbReference type="SAM" id="MobiDB-lite"/>
    </source>
</evidence>
<evidence type="ECO:0000313" key="3">
    <source>
        <dbReference type="EMBL" id="KAK0149016.1"/>
    </source>
</evidence>
<dbReference type="Proteomes" id="UP001174136">
    <property type="component" value="Unassembled WGS sequence"/>
</dbReference>
<proteinExistence type="predicted"/>
<dbReference type="EMBL" id="JAOPHQ010001960">
    <property type="protein sequence ID" value="KAK0149016.1"/>
    <property type="molecule type" value="Genomic_DNA"/>
</dbReference>
<sequence>MSSPVDFHSQIASIIEVLANAAVAEICKVVDDGYAVVQLEVSQNQKENDFLRRKVRLLELQISKYRAERMKGSEGAARFPGIRLLGRPHREALAGPSPQGRLRGRGHRTPPLPRDQDPNQQVVTSTKVEVAEEEKPLIIVKVEGAEPSESDHAPSRPDAGSGPTPPAGPEEPRSQSEVSGSDDLTLLFTTGCSQVPLTGCDVRAGSQPFPGGQEEKRQKRAWLDVLPAFAQDLSYDRPAFAEGDGDGRRGG</sequence>
<reference evidence="3" key="1">
    <citation type="journal article" date="2023" name="Front. Mar. Sci.">
        <title>A new Merluccius polli reference genome to investigate the effects of global change in West African waters.</title>
        <authorList>
            <person name="Mateo J.L."/>
            <person name="Blanco-Fernandez C."/>
            <person name="Garcia-Vazquez E."/>
            <person name="Machado-Schiaffino G."/>
        </authorList>
    </citation>
    <scope>NUCLEOTIDE SEQUENCE</scope>
    <source>
        <strain evidence="3">C29</strain>
        <tissue evidence="3">Fin</tissue>
    </source>
</reference>
<evidence type="ECO:0000313" key="4">
    <source>
        <dbReference type="Proteomes" id="UP001174136"/>
    </source>
</evidence>
<keyword evidence="1" id="KW-0175">Coiled coil</keyword>
<name>A0AA47P375_MERPO</name>
<keyword evidence="4" id="KW-1185">Reference proteome</keyword>